<evidence type="ECO:0000313" key="1">
    <source>
        <dbReference type="EMBL" id="GFD21318.1"/>
    </source>
</evidence>
<organism evidence="1">
    <name type="scientific">Tanacetum cinerariifolium</name>
    <name type="common">Dalmatian daisy</name>
    <name type="synonym">Chrysanthemum cinerariifolium</name>
    <dbReference type="NCBI Taxonomy" id="118510"/>
    <lineage>
        <taxon>Eukaryota</taxon>
        <taxon>Viridiplantae</taxon>
        <taxon>Streptophyta</taxon>
        <taxon>Embryophyta</taxon>
        <taxon>Tracheophyta</taxon>
        <taxon>Spermatophyta</taxon>
        <taxon>Magnoliopsida</taxon>
        <taxon>eudicotyledons</taxon>
        <taxon>Gunneridae</taxon>
        <taxon>Pentapetalae</taxon>
        <taxon>asterids</taxon>
        <taxon>campanulids</taxon>
        <taxon>Asterales</taxon>
        <taxon>Asteraceae</taxon>
        <taxon>Asteroideae</taxon>
        <taxon>Anthemideae</taxon>
        <taxon>Anthemidinae</taxon>
        <taxon>Tanacetum</taxon>
    </lineage>
</organism>
<protein>
    <recommendedName>
        <fullName evidence="2">Reverse transcriptase domain-containing protein</fullName>
    </recommendedName>
</protein>
<feature type="non-terminal residue" evidence="1">
    <location>
        <position position="128"/>
    </location>
</feature>
<dbReference type="AlphaFoldDB" id="A0A699UJ87"/>
<evidence type="ECO:0008006" key="2">
    <source>
        <dbReference type="Google" id="ProtNLM"/>
    </source>
</evidence>
<gene>
    <name evidence="1" type="ORF">Tci_893287</name>
</gene>
<comment type="caution">
    <text evidence="1">The sequence shown here is derived from an EMBL/GenBank/DDBJ whole genome shotgun (WGS) entry which is preliminary data.</text>
</comment>
<sequence length="128" mass="13989">QAPPHGAEFPTHLFQQVLDTCSALTRRVKNLELDNAARKLEIITLKAMVKRLERANKVKSSKLRHLRKLITEVVTTATSQVSTASATISATKLSIPAAAPTGVAAYTRRRKGVIIRDLEEELSSKTSA</sequence>
<feature type="non-terminal residue" evidence="1">
    <location>
        <position position="1"/>
    </location>
</feature>
<proteinExistence type="predicted"/>
<name>A0A699UJ87_TANCI</name>
<dbReference type="EMBL" id="BKCJ011328819">
    <property type="protein sequence ID" value="GFD21318.1"/>
    <property type="molecule type" value="Genomic_DNA"/>
</dbReference>
<accession>A0A699UJ87</accession>
<reference evidence="1" key="1">
    <citation type="journal article" date="2019" name="Sci. Rep.">
        <title>Draft genome of Tanacetum cinerariifolium, the natural source of mosquito coil.</title>
        <authorList>
            <person name="Yamashiro T."/>
            <person name="Shiraishi A."/>
            <person name="Satake H."/>
            <person name="Nakayama K."/>
        </authorList>
    </citation>
    <scope>NUCLEOTIDE SEQUENCE</scope>
</reference>